<dbReference type="Gene3D" id="3.40.50.300">
    <property type="entry name" value="P-loop containing nucleotide triphosphate hydrolases"/>
    <property type="match status" value="1"/>
</dbReference>
<dbReference type="AlphaFoldDB" id="A0A415S212"/>
<keyword evidence="1" id="KW-0547">Nucleotide-binding</keyword>
<dbReference type="InterPro" id="IPR051162">
    <property type="entry name" value="T4SS_component"/>
</dbReference>
<reference evidence="4 5" key="1">
    <citation type="submission" date="2018-08" db="EMBL/GenBank/DDBJ databases">
        <title>A genome reference for cultivated species of the human gut microbiota.</title>
        <authorList>
            <person name="Zou Y."/>
            <person name="Xue W."/>
            <person name="Luo G."/>
        </authorList>
    </citation>
    <scope>NUCLEOTIDE SEQUENCE [LARGE SCALE GENOMIC DNA]</scope>
    <source>
        <strain evidence="4 5">AF33-12</strain>
    </source>
</reference>
<keyword evidence="2" id="KW-1133">Transmembrane helix</keyword>
<dbReference type="InterPro" id="IPR002543">
    <property type="entry name" value="FtsK_dom"/>
</dbReference>
<keyword evidence="2" id="KW-0472">Membrane</keyword>
<feature type="domain" description="FtsK" evidence="3">
    <location>
        <begin position="172"/>
        <end position="358"/>
    </location>
</feature>
<dbReference type="InterPro" id="IPR019476">
    <property type="entry name" value="T4SS_TraD_DNA-bd"/>
</dbReference>
<dbReference type="InterPro" id="IPR027417">
    <property type="entry name" value="P-loop_NTPase"/>
</dbReference>
<evidence type="ECO:0000256" key="2">
    <source>
        <dbReference type="SAM" id="Phobius"/>
    </source>
</evidence>
<protein>
    <recommendedName>
        <fullName evidence="3">FtsK domain-containing protein</fullName>
    </recommendedName>
</protein>
<name>A0A415S212_MEDGN</name>
<sequence length="400" mass="46989">MVKRYKKLKYHQFAWLIKLLTILLVILLGSMYFSKWFNLKGLITITGIGVLSLIAIALLSRKRIKYAFLIEKFITSNNLLQYHFGTWGKKKIEYYPNITYKVENNCLFMRFRLDGSNIGQRLYDLEQPLADFLKTICTDIIEERGYITYIFELKKPEQQVIHSLEELPKSEKGQIQIGNMEIPWRDKLYHFLIVGRTGTGKTELVKQLMYLLRVTQNVRVVYCDPKNDKDMYWFCKQHDIRYFSTENDIAKAVREFEESMLHRKQDLKNMALENAPFNEEFLFFDELLAYGKIASKRNFEEVSRRIGSLVLQGRGKQCYVCLITQRADINDKTILDGAIRDNLFVRIQMGNGTETSNKMIFGSDFAHVKNYRTEKGSGLIYREGIDSKPRELLVPYLKTE</sequence>
<dbReference type="PANTHER" id="PTHR30121">
    <property type="entry name" value="UNCHARACTERIZED PROTEIN YJGR-RELATED"/>
    <property type="match status" value="1"/>
</dbReference>
<feature type="binding site" evidence="1">
    <location>
        <begin position="195"/>
        <end position="202"/>
    </location>
    <ligand>
        <name>ATP</name>
        <dbReference type="ChEBI" id="CHEBI:30616"/>
    </ligand>
</feature>
<dbReference type="PROSITE" id="PS50901">
    <property type="entry name" value="FTSK"/>
    <property type="match status" value="1"/>
</dbReference>
<dbReference type="SMART" id="SM00382">
    <property type="entry name" value="AAA"/>
    <property type="match status" value="1"/>
</dbReference>
<dbReference type="GO" id="GO:0003677">
    <property type="term" value="F:DNA binding"/>
    <property type="evidence" value="ECO:0007669"/>
    <property type="project" value="InterPro"/>
</dbReference>
<dbReference type="RefSeq" id="WP_118445370.1">
    <property type="nucleotide sequence ID" value="NZ_JBCPGC010000130.1"/>
</dbReference>
<gene>
    <name evidence="4" type="ORF">DWZ50_18520</name>
</gene>
<feature type="transmembrane region" description="Helical" evidence="2">
    <location>
        <begin position="12"/>
        <end position="33"/>
    </location>
</feature>
<evidence type="ECO:0000256" key="1">
    <source>
        <dbReference type="PROSITE-ProRule" id="PRU00289"/>
    </source>
</evidence>
<evidence type="ECO:0000313" key="4">
    <source>
        <dbReference type="EMBL" id="RHM69156.1"/>
    </source>
</evidence>
<keyword evidence="1" id="KW-0067">ATP-binding</keyword>
<evidence type="ECO:0000313" key="5">
    <source>
        <dbReference type="Proteomes" id="UP000285610"/>
    </source>
</evidence>
<comment type="caution">
    <text evidence="4">The sequence shown here is derived from an EMBL/GenBank/DDBJ whole genome shotgun (WGS) entry which is preliminary data.</text>
</comment>
<dbReference type="EMBL" id="QRQE01000076">
    <property type="protein sequence ID" value="RHM69156.1"/>
    <property type="molecule type" value="Genomic_DNA"/>
</dbReference>
<dbReference type="SUPFAM" id="SSF52540">
    <property type="entry name" value="P-loop containing nucleoside triphosphate hydrolases"/>
    <property type="match status" value="2"/>
</dbReference>
<dbReference type="Proteomes" id="UP000285610">
    <property type="component" value="Unassembled WGS sequence"/>
</dbReference>
<accession>A0A415S212</accession>
<dbReference type="InterPro" id="IPR003593">
    <property type="entry name" value="AAA+_ATPase"/>
</dbReference>
<dbReference type="PANTHER" id="PTHR30121:SF6">
    <property type="entry name" value="SLR6007 PROTEIN"/>
    <property type="match status" value="1"/>
</dbReference>
<dbReference type="GO" id="GO:0005524">
    <property type="term" value="F:ATP binding"/>
    <property type="evidence" value="ECO:0007669"/>
    <property type="project" value="UniProtKB-UniRule"/>
</dbReference>
<organism evidence="4 5">
    <name type="scientific">Mediterraneibacter gnavus</name>
    <name type="common">Ruminococcus gnavus</name>
    <dbReference type="NCBI Taxonomy" id="33038"/>
    <lineage>
        <taxon>Bacteria</taxon>
        <taxon>Bacillati</taxon>
        <taxon>Bacillota</taxon>
        <taxon>Clostridia</taxon>
        <taxon>Lachnospirales</taxon>
        <taxon>Lachnospiraceae</taxon>
        <taxon>Mediterraneibacter</taxon>
    </lineage>
</organism>
<evidence type="ECO:0000259" key="3">
    <source>
        <dbReference type="PROSITE" id="PS50901"/>
    </source>
</evidence>
<proteinExistence type="predicted"/>
<keyword evidence="2" id="KW-0812">Transmembrane</keyword>
<feature type="transmembrane region" description="Helical" evidence="2">
    <location>
        <begin position="39"/>
        <end position="59"/>
    </location>
</feature>
<dbReference type="Pfam" id="PF10412">
    <property type="entry name" value="TrwB_AAD_bind"/>
    <property type="match status" value="1"/>
</dbReference>